<keyword evidence="3" id="KW-1185">Reference proteome</keyword>
<dbReference type="EMBL" id="JAGXEW010000001">
    <property type="protein sequence ID" value="KAK1175613.1"/>
    <property type="molecule type" value="Genomic_DNA"/>
</dbReference>
<evidence type="ECO:0000313" key="2">
    <source>
        <dbReference type="EMBL" id="KAK1175613.1"/>
    </source>
</evidence>
<dbReference type="Proteomes" id="UP001230051">
    <property type="component" value="Unassembled WGS sequence"/>
</dbReference>
<organism evidence="2 3">
    <name type="scientific">Acipenser oxyrinchus oxyrinchus</name>
    <dbReference type="NCBI Taxonomy" id="40147"/>
    <lineage>
        <taxon>Eukaryota</taxon>
        <taxon>Metazoa</taxon>
        <taxon>Chordata</taxon>
        <taxon>Craniata</taxon>
        <taxon>Vertebrata</taxon>
        <taxon>Euteleostomi</taxon>
        <taxon>Actinopterygii</taxon>
        <taxon>Chondrostei</taxon>
        <taxon>Acipenseriformes</taxon>
        <taxon>Acipenseridae</taxon>
        <taxon>Acipenser</taxon>
    </lineage>
</organism>
<reference evidence="2" key="1">
    <citation type="submission" date="2022-02" db="EMBL/GenBank/DDBJ databases">
        <title>Atlantic sturgeon de novo genome assembly.</title>
        <authorList>
            <person name="Stock M."/>
            <person name="Klopp C."/>
            <person name="Guiguen Y."/>
            <person name="Cabau C."/>
            <person name="Parinello H."/>
            <person name="Santidrian Yebra-Pimentel E."/>
            <person name="Kuhl H."/>
            <person name="Dirks R.P."/>
            <person name="Guessner J."/>
            <person name="Wuertz S."/>
            <person name="Du K."/>
            <person name="Schartl M."/>
        </authorList>
    </citation>
    <scope>NUCLEOTIDE SEQUENCE</scope>
    <source>
        <strain evidence="2">STURGEONOMICS-FGT-2020</strain>
        <tissue evidence="2">Whole blood</tissue>
    </source>
</reference>
<sequence>MTDRKTLLLVYQKEQNQKSSRSNIDYADDDRRSGLFLANEQPEEEGQGQEGQEGGSDDDTASISRPTTRPTPKSMDEVDAKLLEILQQPTPAAPAPVCDDIDHFLLRLGPHLRRLNPHNQMWA</sequence>
<comment type="caution">
    <text evidence="2">The sequence shown here is derived from an EMBL/GenBank/DDBJ whole genome shotgun (WGS) entry which is preliminary data.</text>
</comment>
<accession>A0AAD8GKB5</accession>
<evidence type="ECO:0000313" key="3">
    <source>
        <dbReference type="Proteomes" id="UP001230051"/>
    </source>
</evidence>
<gene>
    <name evidence="2" type="ORF">AOXY_G287</name>
</gene>
<dbReference type="AlphaFoldDB" id="A0AAD8GKB5"/>
<name>A0AAD8GKB5_ACIOX</name>
<proteinExistence type="predicted"/>
<protein>
    <submittedName>
        <fullName evidence="2">Uncharacterized protein</fullName>
    </submittedName>
</protein>
<feature type="region of interest" description="Disordered" evidence="1">
    <location>
        <begin position="13"/>
        <end position="78"/>
    </location>
</feature>
<feature type="compositionally biased region" description="Polar residues" evidence="1">
    <location>
        <begin position="61"/>
        <end position="71"/>
    </location>
</feature>
<feature type="compositionally biased region" description="Polar residues" evidence="1">
    <location>
        <begin position="13"/>
        <end position="23"/>
    </location>
</feature>
<evidence type="ECO:0000256" key="1">
    <source>
        <dbReference type="SAM" id="MobiDB-lite"/>
    </source>
</evidence>